<keyword evidence="2" id="KW-0732">Signal</keyword>
<name>A0A9P0DSP5_PHYSR</name>
<dbReference type="InterPro" id="IPR053894">
    <property type="entry name" value="OAF_N"/>
</dbReference>
<feature type="signal peptide" evidence="2">
    <location>
        <begin position="1"/>
        <end position="27"/>
    </location>
</feature>
<organism evidence="5 6">
    <name type="scientific">Phyllotreta striolata</name>
    <name type="common">Striped flea beetle</name>
    <name type="synonym">Crioceris striolata</name>
    <dbReference type="NCBI Taxonomy" id="444603"/>
    <lineage>
        <taxon>Eukaryota</taxon>
        <taxon>Metazoa</taxon>
        <taxon>Ecdysozoa</taxon>
        <taxon>Arthropoda</taxon>
        <taxon>Hexapoda</taxon>
        <taxon>Insecta</taxon>
        <taxon>Pterygota</taxon>
        <taxon>Neoptera</taxon>
        <taxon>Endopterygota</taxon>
        <taxon>Coleoptera</taxon>
        <taxon>Polyphaga</taxon>
        <taxon>Cucujiformia</taxon>
        <taxon>Chrysomeloidea</taxon>
        <taxon>Chrysomelidae</taxon>
        <taxon>Galerucinae</taxon>
        <taxon>Alticini</taxon>
        <taxon>Phyllotreta</taxon>
    </lineage>
</organism>
<sequence length="281" mass="31828">MRDKRNFFVLVNVLLLHLCLLVDITDTQLVINVRNQGGDVVQENISANITDDTVTLEFQRSDGTLVTQLIDFRNEVQILKSLILGEEERGQSQYQVLCFIFHFPKESFISSDAMAKLRQKNPSAIRLPEEDLGRSNHSMDYVVLLKHSGIISPHIADACAEAGLATYTLHEDVVKWATAQGLPVMSYKPALKKFPTTPDRFSNDADGESAPACTDIKNMWTPCRCHLELCIGWYPCGLKYCKGKGHARNSVMSYRCGIKTCRVCHLFDYYVSQKQQCLWDE</sequence>
<dbReference type="Pfam" id="PF22873">
    <property type="entry name" value="OAF_C"/>
    <property type="match status" value="1"/>
</dbReference>
<evidence type="ECO:0000313" key="6">
    <source>
        <dbReference type="Proteomes" id="UP001153712"/>
    </source>
</evidence>
<accession>A0A9P0DSP5</accession>
<dbReference type="PANTHER" id="PTHR13423:SF2">
    <property type="entry name" value="OUT AT FIRST PROTEIN HOMOLOG"/>
    <property type="match status" value="1"/>
</dbReference>
<evidence type="ECO:0000259" key="4">
    <source>
        <dbReference type="Pfam" id="PF22873"/>
    </source>
</evidence>
<feature type="chain" id="PRO_5040203790" description="Out at first protein" evidence="2">
    <location>
        <begin position="28"/>
        <end position="281"/>
    </location>
</feature>
<reference evidence="5" key="1">
    <citation type="submission" date="2022-01" db="EMBL/GenBank/DDBJ databases">
        <authorList>
            <person name="King R."/>
        </authorList>
    </citation>
    <scope>NUCLEOTIDE SEQUENCE</scope>
</reference>
<dbReference type="AlphaFoldDB" id="A0A9P0DSP5"/>
<feature type="domain" description="Out at first C-terminal" evidence="4">
    <location>
        <begin position="213"/>
        <end position="281"/>
    </location>
</feature>
<dbReference type="OrthoDB" id="5947176at2759"/>
<proteinExistence type="inferred from homology"/>
<dbReference type="InterPro" id="IPR053897">
    <property type="entry name" value="Oaf_C"/>
</dbReference>
<keyword evidence="6" id="KW-1185">Reference proteome</keyword>
<gene>
    <name evidence="5" type="ORF">PHYEVI_LOCUS3257</name>
</gene>
<evidence type="ECO:0000256" key="2">
    <source>
        <dbReference type="SAM" id="SignalP"/>
    </source>
</evidence>
<dbReference type="EMBL" id="OU900105">
    <property type="protein sequence ID" value="CAH1161722.1"/>
    <property type="molecule type" value="Genomic_DNA"/>
</dbReference>
<comment type="similarity">
    <text evidence="1">Belongs to the OAF family.</text>
</comment>
<dbReference type="PANTHER" id="PTHR13423">
    <property type="entry name" value="OUT AT FIRST"/>
    <property type="match status" value="1"/>
</dbReference>
<evidence type="ECO:0000259" key="3">
    <source>
        <dbReference type="Pfam" id="PF14941"/>
    </source>
</evidence>
<evidence type="ECO:0000256" key="1">
    <source>
        <dbReference type="ARBA" id="ARBA00005786"/>
    </source>
</evidence>
<protein>
    <recommendedName>
        <fullName evidence="7">Out at first protein</fullName>
    </recommendedName>
</protein>
<feature type="domain" description="Out at first protein BRICHOS-like" evidence="3">
    <location>
        <begin position="27"/>
        <end position="176"/>
    </location>
</feature>
<evidence type="ECO:0000313" key="5">
    <source>
        <dbReference type="EMBL" id="CAH1161722.1"/>
    </source>
</evidence>
<dbReference type="Proteomes" id="UP001153712">
    <property type="component" value="Chromosome 12"/>
</dbReference>
<dbReference type="Pfam" id="PF14941">
    <property type="entry name" value="OAF_N"/>
    <property type="match status" value="1"/>
</dbReference>
<evidence type="ECO:0008006" key="7">
    <source>
        <dbReference type="Google" id="ProtNLM"/>
    </source>
</evidence>
<dbReference type="InterPro" id="IPR026315">
    <property type="entry name" value="Oaf"/>
</dbReference>